<dbReference type="Proteomes" id="UP000534332">
    <property type="component" value="Unassembled WGS sequence"/>
</dbReference>
<accession>A0A0P7NPH7</accession>
<dbReference type="EMBL" id="JAETYZ010000055">
    <property type="protein sequence ID" value="MBL6237148.1"/>
    <property type="molecule type" value="Genomic_DNA"/>
</dbReference>
<evidence type="ECO:0000313" key="9">
    <source>
        <dbReference type="Proteomes" id="UP000524010"/>
    </source>
</evidence>
<protein>
    <submittedName>
        <fullName evidence="4">Outer membrane protein assembly factor BamE</fullName>
    </submittedName>
</protein>
<evidence type="ECO:0000256" key="1">
    <source>
        <dbReference type="ARBA" id="ARBA00022729"/>
    </source>
</evidence>
<evidence type="ECO:0000313" key="11">
    <source>
        <dbReference type="Proteomes" id="UP000615017"/>
    </source>
</evidence>
<reference evidence="5 10" key="3">
    <citation type="submission" date="2020-02" db="EMBL/GenBank/DDBJ databases">
        <authorList>
            <person name="Ashton P.M."/>
            <person name="Dallman T."/>
            <person name="Nair S."/>
            <person name="De Pinna E."/>
            <person name="Peters T."/>
            <person name="Grant K."/>
        </authorList>
    </citation>
    <scope>NUCLEOTIDE SEQUENCE [LARGE SCALE GENOMIC DNA]</scope>
    <source>
        <strain evidence="5 10">188143</strain>
    </source>
</reference>
<evidence type="ECO:0000313" key="6">
    <source>
        <dbReference type="EMBL" id="MBL6237148.1"/>
    </source>
</evidence>
<dbReference type="AlphaFoldDB" id="A0A0P7NPH7"/>
<dbReference type="Proteomes" id="UP000615017">
    <property type="component" value="Unassembled WGS sequence"/>
</dbReference>
<dbReference type="EMBL" id="MRVZ01000070">
    <property type="protein sequence ID" value="PAU19963.1"/>
    <property type="molecule type" value="Genomic_DNA"/>
</dbReference>
<evidence type="ECO:0000313" key="4">
    <source>
        <dbReference type="EMBL" id="EFF8956978.1"/>
    </source>
</evidence>
<dbReference type="Proteomes" id="UP000524010">
    <property type="component" value="Unassembled WGS sequence"/>
</dbReference>
<reference evidence="4 9" key="2">
    <citation type="submission" date="2020-02" db="EMBL/GenBank/DDBJ databases">
        <authorList>
            <consortium name="PulseNet: The National Subtyping Network for Foodborne Disease Surveillance"/>
            <person name="Tarr C.L."/>
            <person name="Trees E."/>
            <person name="Katz L.S."/>
            <person name="Carleton-Romer H.A."/>
            <person name="Stroika S."/>
            <person name="Kucerova Z."/>
            <person name="Roache K.F."/>
            <person name="Sabol A.L."/>
            <person name="Besser J."/>
            <person name="Gerner-Smidt P."/>
        </authorList>
    </citation>
    <scope>NUCLEOTIDE SEQUENCE [LARGE SCALE GENOMIC DNA]</scope>
    <source>
        <strain evidence="4 9">PNUSAE005278</strain>
    </source>
</reference>
<evidence type="ECO:0000313" key="10">
    <source>
        <dbReference type="Proteomes" id="UP000534332"/>
    </source>
</evidence>
<dbReference type="GO" id="GO:0019867">
    <property type="term" value="C:outer membrane"/>
    <property type="evidence" value="ECO:0007669"/>
    <property type="project" value="InterPro"/>
</dbReference>
<proteinExistence type="predicted"/>
<organism evidence="4 9">
    <name type="scientific">Escherichia coli</name>
    <dbReference type="NCBI Taxonomy" id="562"/>
    <lineage>
        <taxon>Bacteria</taxon>
        <taxon>Pseudomonadati</taxon>
        <taxon>Pseudomonadota</taxon>
        <taxon>Gammaproteobacteria</taxon>
        <taxon>Enterobacterales</taxon>
        <taxon>Enterobacteriaceae</taxon>
        <taxon>Escherichia</taxon>
    </lineage>
</organism>
<dbReference type="Proteomes" id="UP000218543">
    <property type="component" value="Unassembled WGS sequence"/>
</dbReference>
<evidence type="ECO:0000259" key="3">
    <source>
        <dbReference type="Pfam" id="PF04355"/>
    </source>
</evidence>
<evidence type="ECO:0000256" key="2">
    <source>
        <dbReference type="ARBA" id="ARBA00023136"/>
    </source>
</evidence>
<sequence>MCVYLSGGFLLCLLVGCIGHIDRTNETTLGKYSKQEIFNKLRKQKTTKREVLSLLGRPNYPYDYNDKNTWIYLSKTEGKVLYGAIPVDFNRSVMLKLVFGKDKTIEGIEYKQ</sequence>
<keyword evidence="1" id="KW-0732">Signal</keyword>
<dbReference type="EMBL" id="AASSGK010000026">
    <property type="protein sequence ID" value="EFG2162516.1"/>
    <property type="molecule type" value="Genomic_DNA"/>
</dbReference>
<dbReference type="Pfam" id="PF04355">
    <property type="entry name" value="BamE"/>
    <property type="match status" value="1"/>
</dbReference>
<dbReference type="InterPro" id="IPR007450">
    <property type="entry name" value="BamE_dom"/>
</dbReference>
<comment type="caution">
    <text evidence="4">The sequence shown here is derived from an EMBL/GenBank/DDBJ whole genome shotgun (WGS) entry which is preliminary data.</text>
</comment>
<gene>
    <name evidence="4" type="primary">bamE</name>
    <name evidence="5" type="ORF">BRV02_003622</name>
    <name evidence="4" type="ORF">BTB68_005069</name>
    <name evidence="7" type="ORF">BTQ06_18900</name>
    <name evidence="6" type="ORF">JNA65_25165</name>
</gene>
<reference evidence="7 8" key="1">
    <citation type="submission" date="2016-12" db="EMBL/GenBank/DDBJ databases">
        <title>Real-Time Genomic Investigation Underlying the Public Health Response to a Shiga Toxin-Producing Escherichia Coli O26:H11 Outbreak in a Nursery.</title>
        <authorList>
            <person name="Ferdous M."/>
            <person name="Moran-Gilad J."/>
            <person name="Rossen J.W."/>
            <person name="Gdalevich M."/>
        </authorList>
    </citation>
    <scope>NUCLEOTIDE SEQUENCE [LARGE SCALE GENOMIC DNA]</scope>
    <source>
        <strain evidence="7 8">STEC 514-2</strain>
    </source>
</reference>
<keyword evidence="2" id="KW-0472">Membrane</keyword>
<evidence type="ECO:0000313" key="8">
    <source>
        <dbReference type="Proteomes" id="UP000218543"/>
    </source>
</evidence>
<evidence type="ECO:0000313" key="7">
    <source>
        <dbReference type="EMBL" id="PAU19963.1"/>
    </source>
</evidence>
<dbReference type="EMBL" id="AASRHK010000115">
    <property type="protein sequence ID" value="EFF8956978.1"/>
    <property type="molecule type" value="Genomic_DNA"/>
</dbReference>
<reference evidence="6 11" key="4">
    <citation type="submission" date="2021-01" db="EMBL/GenBank/DDBJ databases">
        <title>Genomes of Escherichia coli STEC strains from raw meat-based diets for companion animals.</title>
        <authorList>
            <person name="Stevens M.J.A."/>
            <person name="Stephan R."/>
        </authorList>
    </citation>
    <scope>NUCLEOTIDE SEQUENCE [LARGE SCALE GENOMIC DNA]</scope>
    <source>
        <strain evidence="6 11">LSC1-58</strain>
    </source>
</reference>
<dbReference type="RefSeq" id="WP_032286204.1">
    <property type="nucleotide sequence ID" value="NZ_BFXJ01000046.1"/>
</dbReference>
<feature type="domain" description="Outer membrane protein assembly factor BamE" evidence="3">
    <location>
        <begin position="30"/>
        <end position="101"/>
    </location>
</feature>
<evidence type="ECO:0000313" key="5">
    <source>
        <dbReference type="EMBL" id="EFG2162516.1"/>
    </source>
</evidence>
<dbReference type="InterPro" id="IPR037873">
    <property type="entry name" value="BamE-like"/>
</dbReference>
<dbReference type="Gene3D" id="3.30.1450.10">
    <property type="match status" value="1"/>
</dbReference>
<name>A0A0P7NPH7_ECOLX</name>